<sequence>MPTSRYIFADLDALNQDVCKYMRAHSTDFSDAELTKHFPISAHKLTKFLSDGANEYFNGSYYYLKLKDVEAFRAAGWEMRPKSASKYRTLGHLPKPNGDAKEAKTLVLVAGKLAGSVLLGVDKYFEAGWSVQCYCFRDRDSKVFDRLMLEHPTQFKCIYLNNSVRTLIKEISGDYEMMFTARDVPREAAVKSTPMNYKLSDLYEYIHELQVKVLAMEADSEAQRTKQHDDLHLQLQQQQAEFAYLLSKQDEDLQKGLREHRKTATVLRKQHEQVIEERVKVSANEVATALANLGELSERVKHDVAEYQRARLDEELARWRRDNLVNNTNVDGQDESDNSSLFDAVDFVLKQNGVHTGIKNWKAALVVLVIHKITAWLSSASFGTDLNLLKRNLSDDNNGVLGEGKKTLLLVVGELTPSFLDRVDMYFKTDNWSVEFYSFRKASEVSDRLRAEYPSRFHSFYMSRSIKNLLKGSPDLTGNEPFVFMNLDSITETLFQSNKLYKKILGASSARDVRINFSALTNKVCGGDRANVKRQVATYATTSPLLAHKLLDLKWEVNKQAPIVMMSSLVETLEQLASSTVPTAQEPKTLVLVMGDRGLTVSNRMVWSRLLAEFVAKQWQIEIFFLGEDAER</sequence>
<dbReference type="EMBL" id="JAENGZ010000199">
    <property type="protein sequence ID" value="KAG6965606.1"/>
    <property type="molecule type" value="Genomic_DNA"/>
</dbReference>
<gene>
    <name evidence="1" type="ORF">JG687_00005337</name>
</gene>
<dbReference type="Proteomes" id="UP000688947">
    <property type="component" value="Unassembled WGS sequence"/>
</dbReference>
<comment type="caution">
    <text evidence="1">The sequence shown here is derived from an EMBL/GenBank/DDBJ whole genome shotgun (WGS) entry which is preliminary data.</text>
</comment>
<organism evidence="1 2">
    <name type="scientific">Phytophthora cactorum</name>
    <dbReference type="NCBI Taxonomy" id="29920"/>
    <lineage>
        <taxon>Eukaryota</taxon>
        <taxon>Sar</taxon>
        <taxon>Stramenopiles</taxon>
        <taxon>Oomycota</taxon>
        <taxon>Peronosporomycetes</taxon>
        <taxon>Peronosporales</taxon>
        <taxon>Peronosporaceae</taxon>
        <taxon>Phytophthora</taxon>
    </lineage>
</organism>
<dbReference type="VEuPathDB" id="FungiDB:PC110_g4997"/>
<protein>
    <submittedName>
        <fullName evidence="1">Uncharacterized protein</fullName>
    </submittedName>
</protein>
<dbReference type="VEuPathDB" id="FungiDB:PC110_g4995"/>
<accession>A0A8T1UL64</accession>
<evidence type="ECO:0000313" key="2">
    <source>
        <dbReference type="Proteomes" id="UP000688947"/>
    </source>
</evidence>
<dbReference type="OrthoDB" id="120097at2759"/>
<evidence type="ECO:0000313" key="1">
    <source>
        <dbReference type="EMBL" id="KAG6965606.1"/>
    </source>
</evidence>
<reference evidence="1" key="1">
    <citation type="submission" date="2021-01" db="EMBL/GenBank/DDBJ databases">
        <title>Phytophthora aleatoria, a newly-described species from Pinus radiata is distinct from Phytophthora cactorum isolates based on comparative genomics.</title>
        <authorList>
            <person name="Mcdougal R."/>
            <person name="Panda P."/>
            <person name="Williams N."/>
            <person name="Studholme D.J."/>
        </authorList>
    </citation>
    <scope>NUCLEOTIDE SEQUENCE</scope>
    <source>
        <strain evidence="1">NZFS 3830</strain>
    </source>
</reference>
<name>A0A8T1UL64_9STRA</name>
<dbReference type="AlphaFoldDB" id="A0A8T1UL64"/>
<proteinExistence type="predicted"/>